<organism evidence="3 4">
    <name type="scientific">Rickenella mellea</name>
    <dbReference type="NCBI Taxonomy" id="50990"/>
    <lineage>
        <taxon>Eukaryota</taxon>
        <taxon>Fungi</taxon>
        <taxon>Dikarya</taxon>
        <taxon>Basidiomycota</taxon>
        <taxon>Agaricomycotina</taxon>
        <taxon>Agaricomycetes</taxon>
        <taxon>Hymenochaetales</taxon>
        <taxon>Rickenellaceae</taxon>
        <taxon>Rickenella</taxon>
    </lineage>
</organism>
<dbReference type="GO" id="GO:0005886">
    <property type="term" value="C:plasma membrane"/>
    <property type="evidence" value="ECO:0007669"/>
    <property type="project" value="TreeGrafter"/>
</dbReference>
<dbReference type="GO" id="GO:0005739">
    <property type="term" value="C:mitochondrion"/>
    <property type="evidence" value="ECO:0007669"/>
    <property type="project" value="TreeGrafter"/>
</dbReference>
<dbReference type="InterPro" id="IPR036291">
    <property type="entry name" value="NAD(P)-bd_dom_sf"/>
</dbReference>
<feature type="domain" description="Saccharopine dehydrogenase NADP binding" evidence="2">
    <location>
        <begin position="4"/>
        <end position="130"/>
    </location>
</feature>
<comment type="similarity">
    <text evidence="1">Belongs to the saccharopine dehydrogenase family.</text>
</comment>
<evidence type="ECO:0000313" key="4">
    <source>
        <dbReference type="Proteomes" id="UP000294933"/>
    </source>
</evidence>
<name>A0A4Y7PNM7_9AGAM</name>
<dbReference type="PANTHER" id="PTHR12286:SF5">
    <property type="entry name" value="SACCHAROPINE DEHYDROGENASE-LIKE OXIDOREDUCTASE"/>
    <property type="match status" value="1"/>
</dbReference>
<dbReference type="GO" id="GO:0009247">
    <property type="term" value="P:glycolipid biosynthetic process"/>
    <property type="evidence" value="ECO:0007669"/>
    <property type="project" value="TreeGrafter"/>
</dbReference>
<evidence type="ECO:0000259" key="2">
    <source>
        <dbReference type="Pfam" id="PF03435"/>
    </source>
</evidence>
<proteinExistence type="inferred from homology"/>
<reference evidence="3 4" key="1">
    <citation type="submission" date="2018-06" db="EMBL/GenBank/DDBJ databases">
        <title>A transcriptomic atlas of mushroom development highlights an independent origin of complex multicellularity.</title>
        <authorList>
            <consortium name="DOE Joint Genome Institute"/>
            <person name="Krizsan K."/>
            <person name="Almasi E."/>
            <person name="Merenyi Z."/>
            <person name="Sahu N."/>
            <person name="Viragh M."/>
            <person name="Koszo T."/>
            <person name="Mondo S."/>
            <person name="Kiss B."/>
            <person name="Balint B."/>
            <person name="Kues U."/>
            <person name="Barry K."/>
            <person name="Hegedus J.C."/>
            <person name="Henrissat B."/>
            <person name="Johnson J."/>
            <person name="Lipzen A."/>
            <person name="Ohm R."/>
            <person name="Nagy I."/>
            <person name="Pangilinan J."/>
            <person name="Yan J."/>
            <person name="Xiong Y."/>
            <person name="Grigoriev I.V."/>
            <person name="Hibbett D.S."/>
            <person name="Nagy L.G."/>
        </authorList>
    </citation>
    <scope>NUCLEOTIDE SEQUENCE [LARGE SCALE GENOMIC DNA]</scope>
    <source>
        <strain evidence="3 4">SZMC22713</strain>
    </source>
</reference>
<evidence type="ECO:0000313" key="3">
    <source>
        <dbReference type="EMBL" id="TDL16442.1"/>
    </source>
</evidence>
<sequence length="423" mass="45557">MPDILVLGATGFTGRIVTRYLHTHPNRSSFSFAIGGRSRSKLSALVDELKLDESVEVIEFNANDDASVEVAVQRVKVVINMVGPYWLYGTPIVRACAKHGVHHVDITGETHWVKDIIEQFDSTARKTGSIIVPSCGFDSIPSDMSVHLSAKTLKTALGPDTTLGESRTIATLHAGVSGGTLASILTGVEEVPRDKLRAARLPYALSPIQGQTKPGTHLLYRLPILRPEQYGGQFPPAPHSIAMVHRTWALLQNQGSPASAYGKDFTYDEFGAAGGRVSAISFSLAMEFGLFCLLHVPPVRWLIKRVGPAAGTGPSDEALEKGSMEVINVTSTVPSPDTPQTHVKTVIRGRGDPGYILTSIMVIEAALCLLDRSKLPEIGRDGGILTPMTAFGDVLVERLKANERFEIESALVTGDEVDGKKTM</sequence>
<dbReference type="SUPFAM" id="SSF51735">
    <property type="entry name" value="NAD(P)-binding Rossmann-fold domains"/>
    <property type="match status" value="1"/>
</dbReference>
<accession>A0A4Y7PNM7</accession>
<dbReference type="InterPro" id="IPR051276">
    <property type="entry name" value="Saccharopine_DH-like_oxidrdct"/>
</dbReference>
<dbReference type="EMBL" id="ML170243">
    <property type="protein sequence ID" value="TDL16442.1"/>
    <property type="molecule type" value="Genomic_DNA"/>
</dbReference>
<dbReference type="Proteomes" id="UP000294933">
    <property type="component" value="Unassembled WGS sequence"/>
</dbReference>
<evidence type="ECO:0000256" key="1">
    <source>
        <dbReference type="ARBA" id="ARBA00038048"/>
    </source>
</evidence>
<dbReference type="GO" id="GO:0005811">
    <property type="term" value="C:lipid droplet"/>
    <property type="evidence" value="ECO:0007669"/>
    <property type="project" value="TreeGrafter"/>
</dbReference>
<dbReference type="InterPro" id="IPR005097">
    <property type="entry name" value="Sacchrp_dh_NADP-bd"/>
</dbReference>
<dbReference type="Pfam" id="PF03435">
    <property type="entry name" value="Sacchrp_dh_NADP"/>
    <property type="match status" value="1"/>
</dbReference>
<dbReference type="VEuPathDB" id="FungiDB:BD410DRAFT_622891"/>
<dbReference type="PANTHER" id="PTHR12286">
    <property type="entry name" value="SACCHAROPINE DEHYDROGENASE-LIKE OXIDOREDUCTASE"/>
    <property type="match status" value="1"/>
</dbReference>
<dbReference type="Gene3D" id="3.40.50.720">
    <property type="entry name" value="NAD(P)-binding Rossmann-like Domain"/>
    <property type="match status" value="1"/>
</dbReference>
<dbReference type="AlphaFoldDB" id="A0A4Y7PNM7"/>
<protein>
    <recommendedName>
        <fullName evidence="2">Saccharopine dehydrogenase NADP binding domain-containing protein</fullName>
    </recommendedName>
</protein>
<keyword evidence="4" id="KW-1185">Reference proteome</keyword>
<gene>
    <name evidence="3" type="ORF">BD410DRAFT_622891</name>
</gene>
<dbReference type="OrthoDB" id="10268090at2759"/>